<keyword evidence="3" id="KW-1185">Reference proteome</keyword>
<dbReference type="HOGENOM" id="CLU_2208283_0_0_10"/>
<feature type="signal peptide" evidence="1">
    <location>
        <begin position="1"/>
        <end position="20"/>
    </location>
</feature>
<feature type="chain" id="PRO_5002194905" description="TonB-dependent receptor" evidence="1">
    <location>
        <begin position="21"/>
        <end position="107"/>
    </location>
</feature>
<gene>
    <name evidence="2" type="ORF">AW14_14195</name>
</gene>
<proteinExistence type="predicted"/>
<dbReference type="KEGG" id="sze:AW14_14195"/>
<evidence type="ECO:0000313" key="2">
    <source>
        <dbReference type="EMBL" id="AJR05001.1"/>
    </source>
</evidence>
<protein>
    <recommendedName>
        <fullName evidence="4">TonB-dependent receptor</fullName>
    </recommendedName>
</protein>
<evidence type="ECO:0000313" key="3">
    <source>
        <dbReference type="Proteomes" id="UP000032229"/>
    </source>
</evidence>
<dbReference type="RefSeq" id="WP_044639335.1">
    <property type="nucleotide sequence ID" value="NZ_CP007202.1"/>
</dbReference>
<dbReference type="EMBL" id="CP007202">
    <property type="protein sequence ID" value="AJR05001.1"/>
    <property type="molecule type" value="Genomic_DNA"/>
</dbReference>
<evidence type="ECO:0000256" key="1">
    <source>
        <dbReference type="SAM" id="SignalP"/>
    </source>
</evidence>
<name>A0A0C5W0Y2_9FLAO</name>
<organism evidence="2 3">
    <name type="scientific">Siansivirga zeaxanthinifaciens CC-SAMT-1</name>
    <dbReference type="NCBI Taxonomy" id="1454006"/>
    <lineage>
        <taxon>Bacteria</taxon>
        <taxon>Pseudomonadati</taxon>
        <taxon>Bacteroidota</taxon>
        <taxon>Flavobacteriia</taxon>
        <taxon>Flavobacteriales</taxon>
        <taxon>Flavobacteriaceae</taxon>
        <taxon>Siansivirga</taxon>
    </lineage>
</organism>
<accession>A0A0C5W0Y2</accession>
<dbReference type="Proteomes" id="UP000032229">
    <property type="component" value="Chromosome"/>
</dbReference>
<keyword evidence="1" id="KW-0732">Signal</keyword>
<dbReference type="AlphaFoldDB" id="A0A0C5W0Y2"/>
<evidence type="ECO:0008006" key="4">
    <source>
        <dbReference type="Google" id="ProtNLM"/>
    </source>
</evidence>
<sequence>MKTTFYILLILLLTCSLGNAQSITKVEVNNKLDVVENVSNDVKETKVQSQVNLSTEESNNEIQLIDAVQLKETVARGTSDIRLYFNRLRNVDNLNVLFPKINKAKKA</sequence>
<reference evidence="2 3" key="1">
    <citation type="submission" date="2014-02" db="EMBL/GenBank/DDBJ databases">
        <authorList>
            <person name="Young C.-C."/>
            <person name="Hameed A."/>
            <person name="Huang H.-C."/>
            <person name="Shahina M."/>
        </authorList>
    </citation>
    <scope>NUCLEOTIDE SEQUENCE [LARGE SCALE GENOMIC DNA]</scope>
    <source>
        <strain evidence="2 3">CC-SAMT-1</strain>
    </source>
</reference>